<dbReference type="AlphaFoldDB" id="A0AAE1BY51"/>
<keyword evidence="2" id="KW-1185">Reference proteome</keyword>
<sequence length="124" mass="14257">MSLTAVIHKLDILEHDPKSSRSRTLEHHNIFRSFQVVIETSPLEVTSALLEEQNPGGSRRLLEILLYTLFHACVMFMFYDLLLVSQNSVTWCTKPHRLMDLKATLFVPVQANLTHLRPDISNTK</sequence>
<comment type="caution">
    <text evidence="1">The sequence shown here is derived from an EMBL/GenBank/DDBJ whole genome shotgun (WGS) entry which is preliminary data.</text>
</comment>
<reference evidence="1" key="1">
    <citation type="submission" date="2023-10" db="EMBL/GenBank/DDBJ databases">
        <title>Genome assemblies of two species of porcelain crab, Petrolisthes cinctipes and Petrolisthes manimaculis (Anomura: Porcellanidae).</title>
        <authorList>
            <person name="Angst P."/>
        </authorList>
    </citation>
    <scope>NUCLEOTIDE SEQUENCE</scope>
    <source>
        <strain evidence="1">PB745_01</strain>
        <tissue evidence="1">Gill</tissue>
    </source>
</reference>
<protein>
    <submittedName>
        <fullName evidence="1">Uncharacterized protein</fullName>
    </submittedName>
</protein>
<accession>A0AAE1BY51</accession>
<name>A0AAE1BY51_PETCI</name>
<evidence type="ECO:0000313" key="1">
    <source>
        <dbReference type="EMBL" id="KAK3859115.1"/>
    </source>
</evidence>
<dbReference type="EMBL" id="JAWQEG010005117">
    <property type="protein sequence ID" value="KAK3859115.1"/>
    <property type="molecule type" value="Genomic_DNA"/>
</dbReference>
<dbReference type="Proteomes" id="UP001286313">
    <property type="component" value="Unassembled WGS sequence"/>
</dbReference>
<gene>
    <name evidence="1" type="ORF">Pcinc_034742</name>
</gene>
<organism evidence="1 2">
    <name type="scientific">Petrolisthes cinctipes</name>
    <name type="common">Flat porcelain crab</name>
    <dbReference type="NCBI Taxonomy" id="88211"/>
    <lineage>
        <taxon>Eukaryota</taxon>
        <taxon>Metazoa</taxon>
        <taxon>Ecdysozoa</taxon>
        <taxon>Arthropoda</taxon>
        <taxon>Crustacea</taxon>
        <taxon>Multicrustacea</taxon>
        <taxon>Malacostraca</taxon>
        <taxon>Eumalacostraca</taxon>
        <taxon>Eucarida</taxon>
        <taxon>Decapoda</taxon>
        <taxon>Pleocyemata</taxon>
        <taxon>Anomura</taxon>
        <taxon>Galatheoidea</taxon>
        <taxon>Porcellanidae</taxon>
        <taxon>Petrolisthes</taxon>
    </lineage>
</organism>
<evidence type="ECO:0000313" key="2">
    <source>
        <dbReference type="Proteomes" id="UP001286313"/>
    </source>
</evidence>
<proteinExistence type="predicted"/>